<dbReference type="RefSeq" id="WP_132286707.1">
    <property type="nucleotide sequence ID" value="NZ_SMFU01000007.1"/>
</dbReference>
<dbReference type="Gene3D" id="3.30.1370.140">
    <property type="entry name" value="HupH hydrogenase expression protein, C-terminal domain"/>
    <property type="match status" value="2"/>
</dbReference>
<accession>A0A4R1GN86</accession>
<proteinExistence type="inferred from homology"/>
<name>A0A4R1GN86_9GAMM</name>
<evidence type="ECO:0000313" key="4">
    <source>
        <dbReference type="Proteomes" id="UP000294546"/>
    </source>
</evidence>
<dbReference type="InterPro" id="IPR038527">
    <property type="entry name" value="HupH_C_sf"/>
</dbReference>
<sequence length="287" mass="31640">MSKEIPLFDLTPAIGPGSKSEEEALSYMPMPKEMYTFELPSLPEAEHVAESPETLLLLGRLQEALDEYRPGMPTRRIPLDDLGESGRALLYQVLGEGEVALQIMGEEPIRAQETVLAGVWWLQRVDAAGVLLSQWLEVADVPELARLKAFAATEIPPLDSASLPKDILNAGPVLVELLDVARAHQQSSRQMPHVINLSLLPFSPEDHDCLNARLGQGEVVILSRGYGNCRIGACAVPGIWRVQYFNSTDQLILDTLEVIEIPQVACAAKEDLEDSAERLKEMREVLV</sequence>
<dbReference type="AlphaFoldDB" id="A0A4R1GN86"/>
<evidence type="ECO:0000313" key="3">
    <source>
        <dbReference type="EMBL" id="TCK08305.1"/>
    </source>
</evidence>
<reference evidence="3 4" key="1">
    <citation type="submission" date="2019-03" db="EMBL/GenBank/DDBJ databases">
        <title>Genomic Encyclopedia of Archaeal and Bacterial Type Strains, Phase II (KMG-II): from individual species to whole genera.</title>
        <authorList>
            <person name="Goeker M."/>
        </authorList>
    </citation>
    <scope>NUCLEOTIDE SEQUENCE [LARGE SCALE GENOMIC DNA]</scope>
    <source>
        <strain evidence="3 4">DSM 27697</strain>
    </source>
</reference>
<protein>
    <submittedName>
        <fullName evidence="3">Hydrogenase-1 operon protein HyaF</fullName>
    </submittedName>
</protein>
<dbReference type="Pfam" id="PF04809">
    <property type="entry name" value="HupH_C"/>
    <property type="match status" value="2"/>
</dbReference>
<dbReference type="InterPro" id="IPR006894">
    <property type="entry name" value="HupH_Hydgase_express_prot_C"/>
</dbReference>
<feature type="domain" description="HupH hydrogenase expression protein C-terminal" evidence="2">
    <location>
        <begin position="168"/>
        <end position="285"/>
    </location>
</feature>
<feature type="domain" description="HupH hydrogenase expression protein C-terminal" evidence="2">
    <location>
        <begin position="56"/>
        <end position="147"/>
    </location>
</feature>
<dbReference type="OrthoDB" id="6560677at2"/>
<dbReference type="EMBL" id="SMFU01000007">
    <property type="protein sequence ID" value="TCK08305.1"/>
    <property type="molecule type" value="Genomic_DNA"/>
</dbReference>
<gene>
    <name evidence="3" type="ORF">CLV83_0379</name>
</gene>
<evidence type="ECO:0000259" key="2">
    <source>
        <dbReference type="Pfam" id="PF04809"/>
    </source>
</evidence>
<evidence type="ECO:0000256" key="1">
    <source>
        <dbReference type="ARBA" id="ARBA00010832"/>
    </source>
</evidence>
<comment type="similarity">
    <text evidence="1">Belongs to the HupH/HyaF family.</text>
</comment>
<keyword evidence="4" id="KW-1185">Reference proteome</keyword>
<dbReference type="Proteomes" id="UP000294546">
    <property type="component" value="Unassembled WGS sequence"/>
</dbReference>
<organism evidence="3 4">
    <name type="scientific">Marinobacterium mangrovicola</name>
    <dbReference type="NCBI Taxonomy" id="1476959"/>
    <lineage>
        <taxon>Bacteria</taxon>
        <taxon>Pseudomonadati</taxon>
        <taxon>Pseudomonadota</taxon>
        <taxon>Gammaproteobacteria</taxon>
        <taxon>Oceanospirillales</taxon>
        <taxon>Oceanospirillaceae</taxon>
        <taxon>Marinobacterium</taxon>
    </lineage>
</organism>
<comment type="caution">
    <text evidence="3">The sequence shown here is derived from an EMBL/GenBank/DDBJ whole genome shotgun (WGS) entry which is preliminary data.</text>
</comment>